<sequence length="276" mass="31415">MSGQEHEKLKGLLEAVPTGFLVDSVWLEHHGIGRRSSYAYVQRGWLERLGRGVFRRPAPGSATTNTLDWKTCLLSLQHIMHYPVHVGGATALDLQGYAHYLSLGDKSTVWLYGSKIPNWLEKLPLNAELRTRSVSLFFDPELGVNDARKNLNETASSLPWDWKLVMSSPERAIFEALDELPDQESFHNLDMVFESLTTLRPRTLSALLRSCKKIKVKRLFFVFADRHDHAWRKRLDPEDFDLGSGDRALVKGGKIHPRYRIMVPEEFVGKELGHGA</sequence>
<evidence type="ECO:0000259" key="1">
    <source>
        <dbReference type="Pfam" id="PF17194"/>
    </source>
</evidence>
<comment type="caution">
    <text evidence="2">The sequence shown here is derived from an EMBL/GenBank/DDBJ whole genome shotgun (WGS) entry which is preliminary data.</text>
</comment>
<protein>
    <recommendedName>
        <fullName evidence="1">Transcriptional regulator AbiEi antitoxin N-terminal domain-containing protein</fullName>
    </recommendedName>
</protein>
<proteinExistence type="predicted"/>
<name>A0A0A0E7E1_9RHOB</name>
<dbReference type="InterPro" id="IPR033455">
    <property type="entry name" value="AbiEi_3_N"/>
</dbReference>
<dbReference type="STRING" id="1461694.ATO9_21080"/>
<organism evidence="2 3">
    <name type="scientific">Pseudooceanicola atlanticus</name>
    <dbReference type="NCBI Taxonomy" id="1461694"/>
    <lineage>
        <taxon>Bacteria</taxon>
        <taxon>Pseudomonadati</taxon>
        <taxon>Pseudomonadota</taxon>
        <taxon>Alphaproteobacteria</taxon>
        <taxon>Rhodobacterales</taxon>
        <taxon>Paracoccaceae</taxon>
        <taxon>Pseudooceanicola</taxon>
    </lineage>
</organism>
<dbReference type="Pfam" id="PF11459">
    <property type="entry name" value="AbiEi_3"/>
    <property type="match status" value="1"/>
</dbReference>
<keyword evidence="3" id="KW-1185">Reference proteome</keyword>
<dbReference type="Proteomes" id="UP000030004">
    <property type="component" value="Unassembled WGS sequence"/>
</dbReference>
<evidence type="ECO:0000313" key="2">
    <source>
        <dbReference type="EMBL" id="KGM46906.1"/>
    </source>
</evidence>
<dbReference type="InterPro" id="IPR021561">
    <property type="entry name" value="AbiEi_3"/>
</dbReference>
<dbReference type="OrthoDB" id="1550938at2"/>
<dbReference type="RefSeq" id="WP_043753988.1">
    <property type="nucleotide sequence ID" value="NZ_AQQX01000017.1"/>
</dbReference>
<gene>
    <name evidence="2" type="ORF">ATO9_21080</name>
</gene>
<dbReference type="AlphaFoldDB" id="A0A0A0E7E1"/>
<reference evidence="2 3" key="1">
    <citation type="journal article" date="2015" name="Antonie Van Leeuwenhoek">
        <title>Pseudooceanicola atlanticus gen. nov. sp. nov., isolated from surface seawater of the Atlantic Ocean and reclassification of Oceanicola batsensis, Oceanicola marinus, Oceanicola nitratireducens, Oceanicola nanhaiensis, Oceanicola antarcticus and Oceanicola flagellatus, as Pseudooceanicola batsensis comb. nov., Pseudooceanicola marinus comb. nov., Pseudooceanicola nitratireducens comb. nov., Pseudooceanicola nanhaiensis comb. nov., Pseudooceanicola antarcticus comb. nov., and Pseudooceanicola flagellatus comb. nov.</title>
        <authorList>
            <person name="Lai Q."/>
            <person name="Li G."/>
            <person name="Liu X."/>
            <person name="Du Y."/>
            <person name="Sun F."/>
            <person name="Shao Z."/>
        </authorList>
    </citation>
    <scope>NUCLEOTIDE SEQUENCE [LARGE SCALE GENOMIC DNA]</scope>
    <source>
        <strain evidence="2 3">22II-s11g</strain>
    </source>
</reference>
<feature type="domain" description="Transcriptional regulator AbiEi antitoxin N-terminal" evidence="1">
    <location>
        <begin position="6"/>
        <end position="103"/>
    </location>
</feature>
<dbReference type="Pfam" id="PF17194">
    <property type="entry name" value="AbiEi_3_N"/>
    <property type="match status" value="1"/>
</dbReference>
<evidence type="ECO:0000313" key="3">
    <source>
        <dbReference type="Proteomes" id="UP000030004"/>
    </source>
</evidence>
<dbReference type="eggNOG" id="COG5340">
    <property type="taxonomic scope" value="Bacteria"/>
</dbReference>
<dbReference type="EMBL" id="AQQX01000017">
    <property type="protein sequence ID" value="KGM46906.1"/>
    <property type="molecule type" value="Genomic_DNA"/>
</dbReference>
<accession>A0A0A0E7E1</accession>